<dbReference type="SUPFAM" id="SSF52540">
    <property type="entry name" value="P-loop containing nucleoside triphosphate hydrolases"/>
    <property type="match status" value="1"/>
</dbReference>
<keyword evidence="13" id="KW-1185">Reference proteome</keyword>
<evidence type="ECO:0000256" key="3">
    <source>
        <dbReference type="ARBA" id="ARBA00022801"/>
    </source>
</evidence>
<keyword evidence="3" id="KW-0378">Hydrolase</keyword>
<evidence type="ECO:0000256" key="8">
    <source>
        <dbReference type="ARBA" id="ARBA00023235"/>
    </source>
</evidence>
<evidence type="ECO:0000256" key="5">
    <source>
        <dbReference type="ARBA" id="ARBA00022840"/>
    </source>
</evidence>
<comment type="caution">
    <text evidence="12">The sequence shown here is derived from an EMBL/GenBank/DDBJ whole genome shotgun (WGS) entry which is preliminary data.</text>
</comment>
<evidence type="ECO:0000256" key="4">
    <source>
        <dbReference type="ARBA" id="ARBA00022806"/>
    </source>
</evidence>
<keyword evidence="1" id="KW-0547">Nucleotide-binding</keyword>
<reference evidence="12 13" key="1">
    <citation type="submission" date="2019-09" db="EMBL/GenBank/DDBJ databases">
        <title>Bifidobacterium canis sp. nov., isolated from the digestive tract of German Shepherd dog puppy.</title>
        <authorList>
            <person name="Bunesova V."/>
        </authorList>
    </citation>
    <scope>NUCLEOTIDE SEQUENCE [LARGE SCALE GENOMIC DNA]</scope>
    <source>
        <strain evidence="12 13">GSD1FS</strain>
    </source>
</reference>
<evidence type="ECO:0000259" key="10">
    <source>
        <dbReference type="PROSITE" id="PS51192"/>
    </source>
</evidence>
<dbReference type="PROSITE" id="PS51194">
    <property type="entry name" value="HELICASE_CTER"/>
    <property type="match status" value="1"/>
</dbReference>
<evidence type="ECO:0000313" key="13">
    <source>
        <dbReference type="Proteomes" id="UP000487882"/>
    </source>
</evidence>
<dbReference type="GO" id="GO:0004386">
    <property type="term" value="F:helicase activity"/>
    <property type="evidence" value="ECO:0007669"/>
    <property type="project" value="UniProtKB-KW"/>
</dbReference>
<evidence type="ECO:0000256" key="1">
    <source>
        <dbReference type="ARBA" id="ARBA00022741"/>
    </source>
</evidence>
<dbReference type="PROSITE" id="PS51192">
    <property type="entry name" value="HELICASE_ATP_BIND_1"/>
    <property type="match status" value="1"/>
</dbReference>
<keyword evidence="5" id="KW-0067">ATP-binding</keyword>
<dbReference type="GO" id="GO:0016887">
    <property type="term" value="F:ATP hydrolysis activity"/>
    <property type="evidence" value="ECO:0007669"/>
    <property type="project" value="TreeGrafter"/>
</dbReference>
<keyword evidence="6" id="KW-0238">DNA-binding</keyword>
<dbReference type="SMART" id="SM00490">
    <property type="entry name" value="HELICc"/>
    <property type="match status" value="1"/>
</dbReference>
<dbReference type="InterPro" id="IPR052511">
    <property type="entry name" value="ATP-dep_Helicase"/>
</dbReference>
<accession>A0A7K1J2X6</accession>
<dbReference type="PANTHER" id="PTHR47962">
    <property type="entry name" value="ATP-DEPENDENT HELICASE LHR-RELATED-RELATED"/>
    <property type="match status" value="1"/>
</dbReference>
<dbReference type="CDD" id="cd17922">
    <property type="entry name" value="DEXHc_LHR-like"/>
    <property type="match status" value="1"/>
</dbReference>
<dbReference type="EMBL" id="WNLP01000001">
    <property type="protein sequence ID" value="MUH58912.1"/>
    <property type="molecule type" value="Genomic_DNA"/>
</dbReference>
<organism evidence="12 13">
    <name type="scientific">Bifidobacterium canis</name>
    <dbReference type="NCBI Taxonomy" id="2610880"/>
    <lineage>
        <taxon>Bacteria</taxon>
        <taxon>Bacillati</taxon>
        <taxon>Actinomycetota</taxon>
        <taxon>Actinomycetes</taxon>
        <taxon>Bifidobacteriales</taxon>
        <taxon>Bifidobacteriaceae</taxon>
        <taxon>Bifidobacterium</taxon>
    </lineage>
</organism>
<name>A0A7K1J2X6_9BIFI</name>
<keyword evidence="7" id="KW-0234">DNA repair</keyword>
<dbReference type="InterPro" id="IPR055368">
    <property type="entry name" value="WH3_Lhr"/>
</dbReference>
<dbReference type="InterPro" id="IPR055367">
    <property type="entry name" value="WH4_Lhr"/>
</dbReference>
<evidence type="ECO:0000313" key="12">
    <source>
        <dbReference type="EMBL" id="MUH58912.1"/>
    </source>
</evidence>
<feature type="domain" description="Helicase C-terminal" evidence="11">
    <location>
        <begin position="335"/>
        <end position="520"/>
    </location>
</feature>
<dbReference type="InterPro" id="IPR001650">
    <property type="entry name" value="Helicase_C-like"/>
</dbReference>
<dbReference type="GO" id="GO:0006281">
    <property type="term" value="P:DNA repair"/>
    <property type="evidence" value="ECO:0007669"/>
    <property type="project" value="UniProtKB-KW"/>
</dbReference>
<dbReference type="PANTHER" id="PTHR47962:SF5">
    <property type="entry name" value="ATP-DEPENDENT HELICASE LHR-RELATED"/>
    <property type="match status" value="1"/>
</dbReference>
<proteinExistence type="predicted"/>
<dbReference type="Pfam" id="PF23234">
    <property type="entry name" value="WHD_4th_Lhr"/>
    <property type="match status" value="1"/>
</dbReference>
<dbReference type="Proteomes" id="UP000487882">
    <property type="component" value="Unassembled WGS sequence"/>
</dbReference>
<dbReference type="InterPro" id="IPR013701">
    <property type="entry name" value="Lhr-like_DEAD/DEAH_assoc"/>
</dbReference>
<dbReference type="Pfam" id="PF19306">
    <property type="entry name" value="WHD_Lhr"/>
    <property type="match status" value="1"/>
</dbReference>
<dbReference type="SMART" id="SM00487">
    <property type="entry name" value="DEXDc"/>
    <property type="match status" value="1"/>
</dbReference>
<evidence type="ECO:0000256" key="9">
    <source>
        <dbReference type="SAM" id="MobiDB-lite"/>
    </source>
</evidence>
<evidence type="ECO:0000256" key="2">
    <source>
        <dbReference type="ARBA" id="ARBA00022763"/>
    </source>
</evidence>
<dbReference type="Pfam" id="PF00271">
    <property type="entry name" value="Helicase_C"/>
    <property type="match status" value="1"/>
</dbReference>
<sequence length="1562" mass="169738">MAMFSEPTRAWFTRVFGTPTQAQTLAWPAIKKGSNVLVISPTGSGKTLSAFLYAIDRLMSHANDTVRTEASGKRAGARKKGVRVLYISPLKALGVDVAKNLDTPLAGIREEYERLGAHAPQVSVATRSGDTTAKERRAIVSHPPDILVTTPESLYLMLTSKARSILASVETVIVDEVHAVAGTKRGSHLALSLERLDDLLDTPAQRIGLSATVNPPERAGAFLGGAQPVTIVQTGGAPTLQIGIVEPAKQLGDGPSASTRSGSGKSAGMPEISGVTPAMRRLAERRSQQSGAPEVSSEPVKKWGNPTALPSTHAAEDDHDLAETKSAWPAIERSILDQILAHRTTLVFVNSRGLCERLTAQLNDLYAERNGIANPVDLPYDQTDEPAHYHSTFGSTTTKVNSHGSDETIAMAHHGSVSKDRRKQIEERLKSGRLRCVVATSSLELGIDMGSVDLVIQVAPPLSVSSGLQRVGRADHKVGAVSHALMYPVTREQIIGAGASAESMLAGAIEPLHMPANPLDVLAQQTVAAASLEPLNVDDWFTTVKRAAPFASLQRDMFDAVVGMLSGAYNSEDFSAFRPPLMFDEDSHMLSGRPGAQRLAVTSGGTIPDRGLYTVVLPEAEAGQGPRRVGELDEEMVYETRVGDIITLGTTNWQVQEITNDRVIVVPAPGRSARLPFWHGEGNGRDYSFGLAQGTWLDAVSAGLVPASESQATPPRAGFDDAVTARLKGDGLDGNSISNLASFLAEQQASTGVIPTASHIVIERCHDEENGWRVVIHTPYGRRVHEPWALAINMRLTQRYGFDGQIFAADDGIVMQLPDGDGQIDIASLINFDPEDIQRIVEQQVSGSVLFAARFREIAARALFMPRTDPGRRVPLWQQRLRAAQLLAAAKTRKNFPLLLETARECLQDVYDVPALREVLTQLRGGAITVHSCETAMPSPMAEHLLFGFVGSVMYQYDVPQAERNAQLLSMDPQVLEQLLGSNNLASVLDTQVIDEVSKQLASRTFWNDLAKDDLRGRVHRYATTHGPFTADHMIADLELDAQTAVELLQELRDSGEMMTGRFDDRIDSQAPQWLHADVFKRIRNKSLAKARHAIKPVQPERYQSFLLQRQGVGSVGGELLQGIDGLARALEQLEGVALPLQTWESYVFPARVANYQPTMLDELVTSGEVVWVGESTSKPTGKQAADNNGNIRFFMADSPQLMLHCRAVDEAWHIHRHGATAQETETLSVRQAIVKALDDGAAWPTQQLEEHAKQLWQANPETMVDEHTGEVIPSTWSRNRFEQACWDLVWNGVITNTTLQPMRSHAATPSRLPARASRRRARLRAPMPSASMGGLWMLVQSQSQASDEEAALDLIGVLLDRYGVVAPQTVESAGIPGGFSAIYPVLRRMEESGSLVRGMFVDGFGAAQFAERETVDLLRREDNATVTVTLDCTDPANLFGTAITWPEPAPFTENAGTQIQEEHAMQPVKAIRRSGSLVVIRGGRALLYVSIGSGRVLAFDSTQTLLRSAATALAESCSRRHGASITLKDCNGLPLNLHNPMTAALRYAGFSPTPQGLKLYR</sequence>
<evidence type="ECO:0000256" key="6">
    <source>
        <dbReference type="ARBA" id="ARBA00023125"/>
    </source>
</evidence>
<dbReference type="Pfam" id="PF00270">
    <property type="entry name" value="DEAD"/>
    <property type="match status" value="1"/>
</dbReference>
<dbReference type="Gene3D" id="3.40.50.300">
    <property type="entry name" value="P-loop containing nucleotide triphosphate hydrolases"/>
    <property type="match status" value="2"/>
</dbReference>
<dbReference type="GO" id="GO:0005524">
    <property type="term" value="F:ATP binding"/>
    <property type="evidence" value="ECO:0007669"/>
    <property type="project" value="UniProtKB-KW"/>
</dbReference>
<keyword evidence="8" id="KW-0413">Isomerase</keyword>
<dbReference type="InterPro" id="IPR011545">
    <property type="entry name" value="DEAD/DEAH_box_helicase_dom"/>
</dbReference>
<keyword evidence="4 12" id="KW-0347">Helicase</keyword>
<dbReference type="Pfam" id="PF23235">
    <property type="entry name" value="WHD_3rd_Lhr"/>
    <property type="match status" value="1"/>
</dbReference>
<feature type="region of interest" description="Disordered" evidence="9">
    <location>
        <begin position="247"/>
        <end position="321"/>
    </location>
</feature>
<dbReference type="InterPro" id="IPR045628">
    <property type="entry name" value="Lhr_WH_dom"/>
</dbReference>
<dbReference type="Pfam" id="PF08494">
    <property type="entry name" value="DEAD_assoc"/>
    <property type="match status" value="1"/>
</dbReference>
<protein>
    <submittedName>
        <fullName evidence="12">DEAD/DEAH box helicase</fullName>
    </submittedName>
</protein>
<evidence type="ECO:0000259" key="11">
    <source>
        <dbReference type="PROSITE" id="PS51194"/>
    </source>
</evidence>
<keyword evidence="2" id="KW-0227">DNA damage</keyword>
<dbReference type="InterPro" id="IPR027417">
    <property type="entry name" value="P-loop_NTPase"/>
</dbReference>
<dbReference type="GO" id="GO:0003677">
    <property type="term" value="F:DNA binding"/>
    <property type="evidence" value="ECO:0007669"/>
    <property type="project" value="UniProtKB-KW"/>
</dbReference>
<gene>
    <name evidence="12" type="ORF">GSD1FS_0208</name>
</gene>
<evidence type="ECO:0000256" key="7">
    <source>
        <dbReference type="ARBA" id="ARBA00023204"/>
    </source>
</evidence>
<feature type="domain" description="Helicase ATP-binding" evidence="10">
    <location>
        <begin position="27"/>
        <end position="231"/>
    </location>
</feature>
<dbReference type="InterPro" id="IPR014001">
    <property type="entry name" value="Helicase_ATP-bd"/>
</dbReference>